<protein>
    <recommendedName>
        <fullName evidence="2">Aminoglycoside phosphotransferase domain-containing protein</fullName>
    </recommendedName>
</protein>
<proteinExistence type="inferred from homology"/>
<name>A0A1B2DP39_9BACL</name>
<dbReference type="Gene3D" id="3.90.1200.10">
    <property type="match status" value="1"/>
</dbReference>
<accession>A0A1B2DP39</accession>
<dbReference type="EMBL" id="CP016808">
    <property type="protein sequence ID" value="ANY69471.1"/>
    <property type="molecule type" value="Genomic_DNA"/>
</dbReference>
<dbReference type="AlphaFoldDB" id="A0A1B2DP39"/>
<comment type="similarity">
    <text evidence="1">Belongs to the pseudomonas-type ThrB family.</text>
</comment>
<dbReference type="SUPFAM" id="SSF56112">
    <property type="entry name" value="Protein kinase-like (PK-like)"/>
    <property type="match status" value="1"/>
</dbReference>
<dbReference type="Pfam" id="PF01636">
    <property type="entry name" value="APH"/>
    <property type="match status" value="1"/>
</dbReference>
<dbReference type="InterPro" id="IPR002575">
    <property type="entry name" value="Aminoglycoside_PTrfase"/>
</dbReference>
<organism evidence="3">
    <name type="scientific">Paenibacillus sp. BIHB 4019</name>
    <dbReference type="NCBI Taxonomy" id="1870819"/>
    <lineage>
        <taxon>Bacteria</taxon>
        <taxon>Bacillati</taxon>
        <taxon>Bacillota</taxon>
        <taxon>Bacilli</taxon>
        <taxon>Bacillales</taxon>
        <taxon>Paenibacillaceae</taxon>
        <taxon>Paenibacillus</taxon>
    </lineage>
</organism>
<evidence type="ECO:0000313" key="3">
    <source>
        <dbReference type="EMBL" id="ANY69471.1"/>
    </source>
</evidence>
<feature type="domain" description="Aminoglycoside phosphotransferase" evidence="2">
    <location>
        <begin position="47"/>
        <end position="249"/>
    </location>
</feature>
<dbReference type="InterPro" id="IPR011009">
    <property type="entry name" value="Kinase-like_dom_sf"/>
</dbReference>
<evidence type="ECO:0000259" key="2">
    <source>
        <dbReference type="Pfam" id="PF01636"/>
    </source>
</evidence>
<dbReference type="PANTHER" id="PTHR21064">
    <property type="entry name" value="AMINOGLYCOSIDE PHOSPHOTRANSFERASE DOMAIN-CONTAINING PROTEIN-RELATED"/>
    <property type="match status" value="1"/>
</dbReference>
<evidence type="ECO:0000256" key="1">
    <source>
        <dbReference type="ARBA" id="ARBA00038240"/>
    </source>
</evidence>
<reference evidence="3" key="1">
    <citation type="submission" date="2016-08" db="EMBL/GenBank/DDBJ databases">
        <title>Complete Genome Seqeunce of Paenibacillus sp. BIHB 4019 from tea rhizoplane.</title>
        <authorList>
            <person name="Thakur R."/>
            <person name="Swarnkar M.K."/>
            <person name="Gulati A."/>
        </authorList>
    </citation>
    <scope>NUCLEOTIDE SEQUENCE [LARGE SCALE GENOMIC DNA]</scope>
    <source>
        <strain evidence="3">BIHB4019</strain>
    </source>
</reference>
<dbReference type="PANTHER" id="PTHR21064:SF6">
    <property type="entry name" value="AMINOGLYCOSIDE PHOSPHOTRANSFERASE DOMAIN-CONTAINING PROTEIN"/>
    <property type="match status" value="1"/>
</dbReference>
<dbReference type="GO" id="GO:0019202">
    <property type="term" value="F:amino acid kinase activity"/>
    <property type="evidence" value="ECO:0007669"/>
    <property type="project" value="TreeGrafter"/>
</dbReference>
<gene>
    <name evidence="3" type="ORF">BBD42_25535</name>
</gene>
<dbReference type="InterPro" id="IPR050249">
    <property type="entry name" value="Pseudomonas-type_ThrB"/>
</dbReference>
<sequence>MIKLKYLFNNTDLAEMLLQNWSYDADSLDLFQYYRISSNAIYPFRFEGNTRLLRFAPQSEKNKANTLAELAFIAYLKENGFNVLEAIASKQGAELIETATPWGNYAASVFKRVPGQSFDQADFNAATLFVYGKTLGELHRLSSTYTPKKHRRWTYEEVLDWIEEELSAFPEETAALCEVKQLRNYFQTWPVSAAHFGLIHYDFECDNVFYDRETGLCHVIDFDDAMYHWYAMDIYAALESLQEFIAREDWERKKQHFVDGYTSEFVWNVETEAMLPGCKRFDNLYSYARVKRAIGETWHNEPAWMMQLRSRLEQSLKEAEAFFGKEIE</sequence>
<dbReference type="RefSeq" id="WP_099520504.1">
    <property type="nucleotide sequence ID" value="NZ_CP016808.1"/>
</dbReference>